<dbReference type="CDD" id="cd17557">
    <property type="entry name" value="REC_Rcp-like"/>
    <property type="match status" value="1"/>
</dbReference>
<evidence type="ECO:0000313" key="4">
    <source>
        <dbReference type="Proteomes" id="UP000217257"/>
    </source>
</evidence>
<dbReference type="PANTHER" id="PTHR44520">
    <property type="entry name" value="RESPONSE REGULATOR RCP1-RELATED"/>
    <property type="match status" value="1"/>
</dbReference>
<dbReference type="EMBL" id="CP022098">
    <property type="protein sequence ID" value="ATB35930.1"/>
    <property type="molecule type" value="Genomic_DNA"/>
</dbReference>
<dbReference type="PANTHER" id="PTHR44520:SF1">
    <property type="entry name" value="TWO-COMPONENT SYSTEM REGULATORY PROTEIN"/>
    <property type="match status" value="1"/>
</dbReference>
<name>A0A250IXD2_9BACT</name>
<dbReference type="InterPro" id="IPR011006">
    <property type="entry name" value="CheY-like_superfamily"/>
</dbReference>
<dbReference type="GO" id="GO:0000160">
    <property type="term" value="P:phosphorelay signal transduction system"/>
    <property type="evidence" value="ECO:0007669"/>
    <property type="project" value="InterPro"/>
</dbReference>
<dbReference type="Proteomes" id="UP000217257">
    <property type="component" value="Chromosome"/>
</dbReference>
<dbReference type="AlphaFoldDB" id="A0A250IXD2"/>
<evidence type="ECO:0000259" key="2">
    <source>
        <dbReference type="PROSITE" id="PS50110"/>
    </source>
</evidence>
<dbReference type="InterPro" id="IPR052893">
    <property type="entry name" value="TCS_response_regulator"/>
</dbReference>
<sequence length="151" mass="16759">MMDELKRPVLLVEDSDPDAEALQRLVRKLSLSWPIMRVADGESALDYLFQRGAYVDAPRPMLVLLDLHLPGVGGREILATLKADAHLRSLPVIVFSNSKRVEDVDGAYELGANSYLFKPSRLEELEDVVSALHHFWFNVARLPGLGGLPLG</sequence>
<evidence type="ECO:0000256" key="1">
    <source>
        <dbReference type="PROSITE-ProRule" id="PRU00169"/>
    </source>
</evidence>
<proteinExistence type="predicted"/>
<dbReference type="Pfam" id="PF00072">
    <property type="entry name" value="Response_reg"/>
    <property type="match status" value="1"/>
</dbReference>
<dbReference type="KEGG" id="cfus:CYFUS_001344"/>
<accession>A0A250IXD2</accession>
<dbReference type="PROSITE" id="PS50110">
    <property type="entry name" value="RESPONSE_REGULATORY"/>
    <property type="match status" value="1"/>
</dbReference>
<feature type="modified residue" description="4-aspartylphosphate" evidence="1">
    <location>
        <position position="66"/>
    </location>
</feature>
<dbReference type="SMART" id="SM00448">
    <property type="entry name" value="REC"/>
    <property type="match status" value="1"/>
</dbReference>
<dbReference type="InterPro" id="IPR001789">
    <property type="entry name" value="Sig_transdc_resp-reg_receiver"/>
</dbReference>
<evidence type="ECO:0000313" key="3">
    <source>
        <dbReference type="EMBL" id="ATB35930.1"/>
    </source>
</evidence>
<dbReference type="Gene3D" id="3.40.50.2300">
    <property type="match status" value="1"/>
</dbReference>
<keyword evidence="1" id="KW-0597">Phosphoprotein</keyword>
<gene>
    <name evidence="3" type="ORF">CYFUS_001344</name>
</gene>
<organism evidence="3 4">
    <name type="scientific">Cystobacter fuscus</name>
    <dbReference type="NCBI Taxonomy" id="43"/>
    <lineage>
        <taxon>Bacteria</taxon>
        <taxon>Pseudomonadati</taxon>
        <taxon>Myxococcota</taxon>
        <taxon>Myxococcia</taxon>
        <taxon>Myxococcales</taxon>
        <taxon>Cystobacterineae</taxon>
        <taxon>Archangiaceae</taxon>
        <taxon>Cystobacter</taxon>
    </lineage>
</organism>
<protein>
    <submittedName>
        <fullName evidence="3">Chemotaxis protein CheY</fullName>
    </submittedName>
</protein>
<feature type="domain" description="Response regulatory" evidence="2">
    <location>
        <begin position="8"/>
        <end position="133"/>
    </location>
</feature>
<reference evidence="3 4" key="1">
    <citation type="submission" date="2017-06" db="EMBL/GenBank/DDBJ databases">
        <title>Sequencing and comparative analysis of myxobacterial genomes.</title>
        <authorList>
            <person name="Rupp O."/>
            <person name="Goesmann A."/>
            <person name="Sogaard-Andersen L."/>
        </authorList>
    </citation>
    <scope>NUCLEOTIDE SEQUENCE [LARGE SCALE GENOMIC DNA]</scope>
    <source>
        <strain evidence="3 4">DSM 52655</strain>
    </source>
</reference>
<dbReference type="SUPFAM" id="SSF52172">
    <property type="entry name" value="CheY-like"/>
    <property type="match status" value="1"/>
</dbReference>
<dbReference type="RefSeq" id="WP_232537411.1">
    <property type="nucleotide sequence ID" value="NZ_CP022098.1"/>
</dbReference>